<evidence type="ECO:0000313" key="1">
    <source>
        <dbReference type="EMBL" id="AUB37482.1"/>
    </source>
</evidence>
<sequence length="68" mass="7983">MMSDFKRAIAKIYISVKSYFINIINAENAREKVLLRYLKRLLIGNLVRINDFCLVLNKTMFFLLGLPD</sequence>
<proteinExistence type="predicted"/>
<dbReference type="Proteomes" id="UP000232003">
    <property type="component" value="Chromosome"/>
</dbReference>
<gene>
    <name evidence="1" type="ORF">COO91_03427</name>
</gene>
<dbReference type="KEGG" id="nfl:COO91_03427"/>
<dbReference type="AlphaFoldDB" id="A0A2K8SPU6"/>
<name>A0A2K8SPU6_9NOSO</name>
<evidence type="ECO:0000313" key="2">
    <source>
        <dbReference type="Proteomes" id="UP000232003"/>
    </source>
</evidence>
<dbReference type="EMBL" id="CP024785">
    <property type="protein sequence ID" value="AUB37482.1"/>
    <property type="molecule type" value="Genomic_DNA"/>
</dbReference>
<protein>
    <submittedName>
        <fullName evidence="1">Uncharacterized protein</fullName>
    </submittedName>
</protein>
<reference evidence="1 2" key="1">
    <citation type="submission" date="2017-11" db="EMBL/GenBank/DDBJ databases">
        <title>Complete genome of a free-living desiccation-tolerant cyanobacterium and its photosynthetic adaptation to extreme terrestrial habitat.</title>
        <authorList>
            <person name="Shang J."/>
        </authorList>
    </citation>
    <scope>NUCLEOTIDE SEQUENCE [LARGE SCALE GENOMIC DNA]</scope>
    <source>
        <strain evidence="1 2">CCNUN1</strain>
    </source>
</reference>
<organism evidence="1 2">
    <name type="scientific">Nostoc flagelliforme CCNUN1</name>
    <dbReference type="NCBI Taxonomy" id="2038116"/>
    <lineage>
        <taxon>Bacteria</taxon>
        <taxon>Bacillati</taxon>
        <taxon>Cyanobacteriota</taxon>
        <taxon>Cyanophyceae</taxon>
        <taxon>Nostocales</taxon>
        <taxon>Nostocaceae</taxon>
        <taxon>Nostoc</taxon>
    </lineage>
</organism>
<keyword evidence="2" id="KW-1185">Reference proteome</keyword>
<accession>A0A2K8SPU6</accession>